<dbReference type="EMBL" id="CAJOBC010000039">
    <property type="protein sequence ID" value="CAF3523854.1"/>
    <property type="molecule type" value="Genomic_DNA"/>
</dbReference>
<evidence type="ECO:0000313" key="2">
    <source>
        <dbReference type="EMBL" id="CAF0745138.1"/>
    </source>
</evidence>
<dbReference type="EMBL" id="CAJNOQ010000039">
    <property type="protein sequence ID" value="CAF0745138.1"/>
    <property type="molecule type" value="Genomic_DNA"/>
</dbReference>
<organism evidence="2 4">
    <name type="scientific">Didymodactylos carnosus</name>
    <dbReference type="NCBI Taxonomy" id="1234261"/>
    <lineage>
        <taxon>Eukaryota</taxon>
        <taxon>Metazoa</taxon>
        <taxon>Spiralia</taxon>
        <taxon>Gnathifera</taxon>
        <taxon>Rotifera</taxon>
        <taxon>Eurotatoria</taxon>
        <taxon>Bdelloidea</taxon>
        <taxon>Philodinida</taxon>
        <taxon>Philodinidae</taxon>
        <taxon>Didymodactylos</taxon>
    </lineage>
</organism>
<protein>
    <recommendedName>
        <fullName evidence="1">Mutator-like transposase domain-containing protein</fullName>
    </recommendedName>
</protein>
<dbReference type="InterPro" id="IPR049012">
    <property type="entry name" value="Mutator_transp_dom"/>
</dbReference>
<accession>A0A813P8I9</accession>
<dbReference type="Pfam" id="PF20700">
    <property type="entry name" value="Mutator"/>
    <property type="match status" value="1"/>
</dbReference>
<dbReference type="Proteomes" id="UP000663829">
    <property type="component" value="Unassembled WGS sequence"/>
</dbReference>
<evidence type="ECO:0000313" key="3">
    <source>
        <dbReference type="EMBL" id="CAF3523854.1"/>
    </source>
</evidence>
<name>A0A813P8I9_9BILA</name>
<dbReference type="InterPro" id="IPR027417">
    <property type="entry name" value="P-loop_NTPase"/>
</dbReference>
<dbReference type="Gene3D" id="3.40.50.300">
    <property type="entry name" value="P-loop containing nucleotide triphosphate hydrolases"/>
    <property type="match status" value="1"/>
</dbReference>
<sequence>MTSTHSDDHRSFAIAGNQKPTISLSDIHVVEKKIVLDVLDKARAGRTSVIIAHRLSTITNTDKVAVVDCGRFLCSECNNLWDGSVSVKERNGLYMQLGFKCHSCGFLTHLCSSPQTPNSRHHDINVRLAVGGTLCGLGCNGLTKSLGALNLPPPVQEQKYREAQEFILNYVEKAQEQSMIAALKKQSLKLVVYEI</sequence>
<feature type="domain" description="Mutator-like transposase" evidence="1">
    <location>
        <begin position="79"/>
        <end position="185"/>
    </location>
</feature>
<evidence type="ECO:0000313" key="4">
    <source>
        <dbReference type="Proteomes" id="UP000663829"/>
    </source>
</evidence>
<evidence type="ECO:0000259" key="1">
    <source>
        <dbReference type="Pfam" id="PF20700"/>
    </source>
</evidence>
<gene>
    <name evidence="2" type="ORF">GPM918_LOCUS496</name>
    <name evidence="3" type="ORF">SRO942_LOCUS497</name>
</gene>
<proteinExistence type="predicted"/>
<dbReference type="Proteomes" id="UP000681722">
    <property type="component" value="Unassembled WGS sequence"/>
</dbReference>
<reference evidence="2" key="1">
    <citation type="submission" date="2021-02" db="EMBL/GenBank/DDBJ databases">
        <authorList>
            <person name="Nowell W R."/>
        </authorList>
    </citation>
    <scope>NUCLEOTIDE SEQUENCE</scope>
</reference>
<dbReference type="AlphaFoldDB" id="A0A813P8I9"/>
<dbReference type="SUPFAM" id="SSF52540">
    <property type="entry name" value="P-loop containing nucleoside triphosphate hydrolases"/>
    <property type="match status" value="1"/>
</dbReference>
<comment type="caution">
    <text evidence="2">The sequence shown here is derived from an EMBL/GenBank/DDBJ whole genome shotgun (WGS) entry which is preliminary data.</text>
</comment>
<keyword evidence="4" id="KW-1185">Reference proteome</keyword>